<name>A0A2A9MJX5_BESBE</name>
<dbReference type="RefSeq" id="XP_029222228.1">
    <property type="nucleotide sequence ID" value="XM_029359315.1"/>
</dbReference>
<feature type="region of interest" description="Disordered" evidence="11">
    <location>
        <begin position="1"/>
        <end position="123"/>
    </location>
</feature>
<evidence type="ECO:0008006" key="14">
    <source>
        <dbReference type="Google" id="ProtNLM"/>
    </source>
</evidence>
<dbReference type="GO" id="GO:0000226">
    <property type="term" value="P:microtubule cytoskeleton organization"/>
    <property type="evidence" value="ECO:0007669"/>
    <property type="project" value="TreeGrafter"/>
</dbReference>
<feature type="compositionally biased region" description="Low complexity" evidence="11">
    <location>
        <begin position="54"/>
        <end position="69"/>
    </location>
</feature>
<dbReference type="SUPFAM" id="SSF52540">
    <property type="entry name" value="P-loop containing nucleoside triphosphate hydrolases"/>
    <property type="match status" value="1"/>
</dbReference>
<protein>
    <recommendedName>
        <fullName evidence="14">Dynein light intermediate chain</fullName>
    </recommendedName>
</protein>
<feature type="region of interest" description="Disordered" evidence="11">
    <location>
        <begin position="708"/>
        <end position="729"/>
    </location>
</feature>
<comment type="subcellular location">
    <subcellularLocation>
        <location evidence="1">Cytoplasm</location>
        <location evidence="1">Cytoskeleton</location>
    </subcellularLocation>
</comment>
<keyword evidence="9" id="KW-0505">Motor protein</keyword>
<dbReference type="PANTHER" id="PTHR12688">
    <property type="entry name" value="DYNEIN LIGHT INTERMEDIATE CHAIN"/>
    <property type="match status" value="1"/>
</dbReference>
<keyword evidence="5" id="KW-0493">Microtubule</keyword>
<sequence>MSSEEQPQRAEETPAPEEEALPTAETGEGEPKEEKDATEAASEAAEAAAEEEAPASVQPSQSSSSVGKGAAEEGKNGENNDGTAQEEAANEPPAAEAPKAEPVAPADDRSAEATWTPPAERKASLVVATEKRLGSVASVSRKSIPSFSSRGASSLNALPSRMASSAAALRAKEGEKGSERRDLQVAGKSAPLSAANVKGSLWQQVLADARPVKTADKPDSYILMLGACDAGKSTLLRHLQALGSIRPLSRVETYSNTGGVSLLDYAYLGQRCLDDEEDIATVDAQSYANVYIIQNPEMAERIAGMLPASAISHLCFLICLDMRQAWSAMDELQKWLRVAEQITNSLLSQQDLQTQDKLKSDMQRYLANYRRNALNTGVTRAATALLDLQQFGSSAAIGNDEAQKLLEVVPKADGAAEDNAASFPVPVVVAVTRSDAYQQMNTRQSMGQIDIMMAYLRRECLKFNAALFSCNARDEKNPKNLFLLYRYLMHRLCRCFFRATPATDDPEAFFMPAGCDTTDDIERAMAKTVAETFEKPYEAWITRSTESKKLDDTGNTTVPIQTMQEFLRLMEEQYPTAAVAAKPLGERRLSLLLNGQGSMTSSFGRSESGRRSVGSISRPMISIQPSTTMSRSEVHSKATVPSLNLSGDASVDKARSRPEVPRMRSGAPGKPGSIAPAGSANLTPHDGSGAAESASLQNFFQGLLARSKTKAPATPRGRARPKAAAEGAKKKLAMRRRVPQGSLLGALAQNMSFWRPRAAATEKLRECDDAAREHKSLCWASPGLQKEDG</sequence>
<evidence type="ECO:0000256" key="4">
    <source>
        <dbReference type="ARBA" id="ARBA00022490"/>
    </source>
</evidence>
<dbReference type="PANTHER" id="PTHR12688:SF0">
    <property type="entry name" value="DYNEIN LIGHT INTERMEDIATE CHAIN"/>
    <property type="match status" value="1"/>
</dbReference>
<evidence type="ECO:0000256" key="7">
    <source>
        <dbReference type="ARBA" id="ARBA00022840"/>
    </source>
</evidence>
<dbReference type="KEGG" id="bbes:BESB_005600"/>
<evidence type="ECO:0000256" key="8">
    <source>
        <dbReference type="ARBA" id="ARBA00023017"/>
    </source>
</evidence>
<feature type="compositionally biased region" description="Low complexity" evidence="11">
    <location>
        <begin position="710"/>
        <end position="726"/>
    </location>
</feature>
<feature type="compositionally biased region" description="Basic and acidic residues" evidence="11">
    <location>
        <begin position="650"/>
        <end position="662"/>
    </location>
</feature>
<dbReference type="GO" id="GO:0005868">
    <property type="term" value="C:cytoplasmic dynein complex"/>
    <property type="evidence" value="ECO:0007669"/>
    <property type="project" value="InterPro"/>
</dbReference>
<dbReference type="GO" id="GO:0005813">
    <property type="term" value="C:centrosome"/>
    <property type="evidence" value="ECO:0007669"/>
    <property type="project" value="TreeGrafter"/>
</dbReference>
<evidence type="ECO:0000256" key="10">
    <source>
        <dbReference type="ARBA" id="ARBA00023212"/>
    </source>
</evidence>
<dbReference type="InterPro" id="IPR022780">
    <property type="entry name" value="Dynein_light_int_chain"/>
</dbReference>
<keyword evidence="6" id="KW-0547">Nucleotide-binding</keyword>
<comment type="similarity">
    <text evidence="2">Belongs to the dynein light intermediate chain family.</text>
</comment>
<keyword evidence="13" id="KW-1185">Reference proteome</keyword>
<dbReference type="InterPro" id="IPR027417">
    <property type="entry name" value="P-loop_NTPase"/>
</dbReference>
<evidence type="ECO:0000256" key="11">
    <source>
        <dbReference type="SAM" id="MobiDB-lite"/>
    </source>
</evidence>
<feature type="region of interest" description="Disordered" evidence="11">
    <location>
        <begin position="596"/>
        <end position="690"/>
    </location>
</feature>
<dbReference type="OrthoDB" id="333173at2759"/>
<dbReference type="Pfam" id="PF05783">
    <property type="entry name" value="DLIC"/>
    <property type="match status" value="1"/>
</dbReference>
<dbReference type="EMBL" id="NWUJ01000001">
    <property type="protein sequence ID" value="PFH38219.1"/>
    <property type="molecule type" value="Genomic_DNA"/>
</dbReference>
<comment type="caution">
    <text evidence="12">The sequence shown here is derived from an EMBL/GenBank/DDBJ whole genome shotgun (WGS) entry which is preliminary data.</text>
</comment>
<keyword evidence="8" id="KW-0243">Dynein</keyword>
<evidence type="ECO:0000256" key="6">
    <source>
        <dbReference type="ARBA" id="ARBA00022741"/>
    </source>
</evidence>
<evidence type="ECO:0000256" key="1">
    <source>
        <dbReference type="ARBA" id="ARBA00004245"/>
    </source>
</evidence>
<dbReference type="GO" id="GO:0005524">
    <property type="term" value="F:ATP binding"/>
    <property type="evidence" value="ECO:0007669"/>
    <property type="project" value="UniProtKB-KW"/>
</dbReference>
<dbReference type="GO" id="GO:0007018">
    <property type="term" value="P:microtubule-based movement"/>
    <property type="evidence" value="ECO:0007669"/>
    <property type="project" value="InterPro"/>
</dbReference>
<evidence type="ECO:0000256" key="3">
    <source>
        <dbReference type="ARBA" id="ARBA00022448"/>
    </source>
</evidence>
<feature type="compositionally biased region" description="Low complexity" evidence="11">
    <location>
        <begin position="79"/>
        <end position="105"/>
    </location>
</feature>
<dbReference type="AlphaFoldDB" id="A0A2A9MJX5"/>
<dbReference type="GO" id="GO:0005874">
    <property type="term" value="C:microtubule"/>
    <property type="evidence" value="ECO:0007669"/>
    <property type="project" value="UniProtKB-KW"/>
</dbReference>
<dbReference type="STRING" id="94643.A0A2A9MJX5"/>
<evidence type="ECO:0000256" key="5">
    <source>
        <dbReference type="ARBA" id="ARBA00022701"/>
    </source>
</evidence>
<evidence type="ECO:0000313" key="13">
    <source>
        <dbReference type="Proteomes" id="UP000224006"/>
    </source>
</evidence>
<dbReference type="Proteomes" id="UP000224006">
    <property type="component" value="Chromosome I"/>
</dbReference>
<feature type="compositionally biased region" description="Low complexity" evidence="11">
    <location>
        <begin position="601"/>
        <end position="618"/>
    </location>
</feature>
<organism evidence="12 13">
    <name type="scientific">Besnoitia besnoiti</name>
    <name type="common">Apicomplexan protozoan</name>
    <dbReference type="NCBI Taxonomy" id="94643"/>
    <lineage>
        <taxon>Eukaryota</taxon>
        <taxon>Sar</taxon>
        <taxon>Alveolata</taxon>
        <taxon>Apicomplexa</taxon>
        <taxon>Conoidasida</taxon>
        <taxon>Coccidia</taxon>
        <taxon>Eucoccidiorida</taxon>
        <taxon>Eimeriorina</taxon>
        <taxon>Sarcocystidae</taxon>
        <taxon>Besnoitia</taxon>
    </lineage>
</organism>
<evidence type="ECO:0000256" key="9">
    <source>
        <dbReference type="ARBA" id="ARBA00023175"/>
    </source>
</evidence>
<proteinExistence type="inferred from homology"/>
<keyword evidence="7" id="KW-0067">ATP-binding</keyword>
<gene>
    <name evidence="12" type="ORF">BESB_005600</name>
</gene>
<keyword evidence="3" id="KW-0813">Transport</keyword>
<keyword evidence="4" id="KW-0963">Cytoplasm</keyword>
<feature type="compositionally biased region" description="Basic and acidic residues" evidence="11">
    <location>
        <begin position="1"/>
        <end position="12"/>
    </location>
</feature>
<feature type="compositionally biased region" description="Basic and acidic residues" evidence="11">
    <location>
        <begin position="29"/>
        <end position="38"/>
    </location>
</feature>
<accession>A0A2A9MJX5</accession>
<evidence type="ECO:0000313" key="12">
    <source>
        <dbReference type="EMBL" id="PFH38219.1"/>
    </source>
</evidence>
<dbReference type="VEuPathDB" id="ToxoDB:BESB_005600"/>
<evidence type="ECO:0000256" key="2">
    <source>
        <dbReference type="ARBA" id="ARBA00006831"/>
    </source>
</evidence>
<dbReference type="InterPro" id="IPR008467">
    <property type="entry name" value="Dynein1_light_intermed_chain"/>
</dbReference>
<dbReference type="GO" id="GO:0045504">
    <property type="term" value="F:dynein heavy chain binding"/>
    <property type="evidence" value="ECO:0007669"/>
    <property type="project" value="TreeGrafter"/>
</dbReference>
<reference evidence="12 13" key="1">
    <citation type="submission" date="2017-09" db="EMBL/GenBank/DDBJ databases">
        <title>Genome sequencing of Besnoitia besnoiti strain Bb-Ger1.</title>
        <authorList>
            <person name="Schares G."/>
            <person name="Venepally P."/>
            <person name="Lorenzi H.A."/>
        </authorList>
    </citation>
    <scope>NUCLEOTIDE SEQUENCE [LARGE SCALE GENOMIC DNA]</scope>
    <source>
        <strain evidence="12 13">Bb-Ger1</strain>
    </source>
</reference>
<keyword evidence="10" id="KW-0206">Cytoskeleton</keyword>
<dbReference type="GeneID" id="40305623"/>